<feature type="domain" description="Retroviral polymerase SH3-like" evidence="3">
    <location>
        <begin position="95"/>
        <end position="155"/>
    </location>
</feature>
<keyword evidence="5" id="KW-1185">Reference proteome</keyword>
<proteinExistence type="predicted"/>
<reference evidence="4" key="1">
    <citation type="submission" date="2016-11" db="EMBL/GenBank/DDBJ databases">
        <title>The genome of Nicotiana attenuata.</title>
        <authorList>
            <person name="Xu S."/>
            <person name="Brockmoeller T."/>
            <person name="Gaquerel E."/>
            <person name="Navarro A."/>
            <person name="Kuhl H."/>
            <person name="Gase K."/>
            <person name="Ling Z."/>
            <person name="Zhou W."/>
            <person name="Kreitzer C."/>
            <person name="Stanke M."/>
            <person name="Tang H."/>
            <person name="Lyons E."/>
            <person name="Pandey P."/>
            <person name="Pandey S.P."/>
            <person name="Timmermann B."/>
            <person name="Baldwin I.T."/>
        </authorList>
    </citation>
    <scope>NUCLEOTIDE SEQUENCE [LARGE SCALE GENOMIC DNA]</scope>
    <source>
        <strain evidence="4">UT</strain>
    </source>
</reference>
<dbReference type="EMBL" id="MJEQ01000063">
    <property type="protein sequence ID" value="OIT39974.1"/>
    <property type="molecule type" value="Genomic_DNA"/>
</dbReference>
<gene>
    <name evidence="4" type="ORF">A4A49_14963</name>
</gene>
<organism evidence="4 5">
    <name type="scientific">Nicotiana attenuata</name>
    <name type="common">Coyote tobacco</name>
    <dbReference type="NCBI Taxonomy" id="49451"/>
    <lineage>
        <taxon>Eukaryota</taxon>
        <taxon>Viridiplantae</taxon>
        <taxon>Streptophyta</taxon>
        <taxon>Embryophyta</taxon>
        <taxon>Tracheophyta</taxon>
        <taxon>Spermatophyta</taxon>
        <taxon>Magnoliopsida</taxon>
        <taxon>eudicotyledons</taxon>
        <taxon>Gunneridae</taxon>
        <taxon>Pentapetalae</taxon>
        <taxon>asterids</taxon>
        <taxon>lamiids</taxon>
        <taxon>Solanales</taxon>
        <taxon>Solanaceae</taxon>
        <taxon>Nicotianoideae</taxon>
        <taxon>Nicotianeae</taxon>
        <taxon>Nicotiana</taxon>
    </lineage>
</organism>
<dbReference type="Gramene" id="OIT39974">
    <property type="protein sequence ID" value="OIT39974"/>
    <property type="gene ID" value="A4A49_14963"/>
</dbReference>
<dbReference type="PANTHER" id="PTHR11439:SF517">
    <property type="entry name" value="CYSTEINE-RICH RLK (RECEPTOR-LIKE PROTEIN KINASE) 8"/>
    <property type="match status" value="1"/>
</dbReference>
<evidence type="ECO:0000313" key="5">
    <source>
        <dbReference type="Proteomes" id="UP000187609"/>
    </source>
</evidence>
<evidence type="ECO:0000259" key="2">
    <source>
        <dbReference type="Pfam" id="PF07727"/>
    </source>
</evidence>
<comment type="caution">
    <text evidence="4">The sequence shown here is derived from an EMBL/GenBank/DDBJ whole genome shotgun (WGS) entry which is preliminary data.</text>
</comment>
<protein>
    <submittedName>
        <fullName evidence="4">Mitochondrial protein</fullName>
    </submittedName>
</protein>
<feature type="domain" description="Reverse transcriptase Ty1/copia-type" evidence="2">
    <location>
        <begin position="221"/>
        <end position="292"/>
    </location>
</feature>
<dbReference type="PANTHER" id="PTHR11439">
    <property type="entry name" value="GAG-POL-RELATED RETROTRANSPOSON"/>
    <property type="match status" value="1"/>
</dbReference>
<dbReference type="Proteomes" id="UP000187609">
    <property type="component" value="Unassembled WGS sequence"/>
</dbReference>
<evidence type="ECO:0000259" key="3">
    <source>
        <dbReference type="Pfam" id="PF25597"/>
    </source>
</evidence>
<dbReference type="STRING" id="49451.A0A314LHB3"/>
<evidence type="ECO:0000313" key="4">
    <source>
        <dbReference type="EMBL" id="OIT39974.1"/>
    </source>
</evidence>
<dbReference type="Pfam" id="PF07727">
    <property type="entry name" value="RVT_2"/>
    <property type="match status" value="2"/>
</dbReference>
<feature type="region of interest" description="Disordered" evidence="1">
    <location>
        <begin position="163"/>
        <end position="200"/>
    </location>
</feature>
<name>A0A314LHB3_NICAT</name>
<dbReference type="InterPro" id="IPR057670">
    <property type="entry name" value="SH3_retrovirus"/>
</dbReference>
<dbReference type="Pfam" id="PF25597">
    <property type="entry name" value="SH3_retrovirus"/>
    <property type="match status" value="1"/>
</dbReference>
<sequence>MTNSNGTPFQVPMLTKENYGNWCIRMKAFVGAYDVWEPVESGVDEAEDVVASKKKDQKALTLIHQDLDDKMFEKVANATTSKEAWDILQTSFKDAHVSDEKRSKLDDKSERYVFIGYDQSSKGYKLYNPKNGKVTISRDVEFDEDNAWEWKSKEQEYSFSPCFEDDEEEDREQAITPPSTPPPQDQEVGESSSSSSEAPHKSRSLCDLYEKTEIAKTGYILLVCLYVDDLIFTGNNPKMFEEFKKAMAREFEMADIGLMSYYLGIQVAQRKDVIFISQGEYAKEILKKFEMRIAIPNRKKNRLKRRCNQNFPSRRKMKGMVRSTEVVVEEEEVVVNHQIETIKAKTIVKDEVVKEAKDGDKIKEDDLIITGNNPKMLEEFKKAMAREFEMTDIGLMSYYLGIQVAQRKDVIFISQGEYAKEILKKFEMENCNPVSTPVECEAKIFKHGDGDRVNPIFFKSLIGSLRYLSCTRPDILFGVGLLSRFMETPTISHLKVAKRILRYIKGTLDYGILYSSSKESKSVGYCDSDWAGDIYYRKSTTGFVFFLGNSAFT</sequence>
<accession>A0A314LHB3</accession>
<dbReference type="AlphaFoldDB" id="A0A314LHB3"/>
<evidence type="ECO:0000256" key="1">
    <source>
        <dbReference type="SAM" id="MobiDB-lite"/>
    </source>
</evidence>
<dbReference type="InterPro" id="IPR013103">
    <property type="entry name" value="RVT_2"/>
</dbReference>
<feature type="domain" description="Reverse transcriptase Ty1/copia-type" evidence="2">
    <location>
        <begin position="365"/>
        <end position="439"/>
    </location>
</feature>